<evidence type="ECO:0000256" key="7">
    <source>
        <dbReference type="ARBA" id="ARBA00023054"/>
    </source>
</evidence>
<keyword evidence="8" id="KW-0539">Nucleus</keyword>
<reference evidence="14" key="1">
    <citation type="journal article" date="2018" name="Dev. Comp. Immunol.">
        <title>Immune repertoire in the transcriptome of Littorina littorea reveals new trends in lophotrochozoan proto-complement evolution.</title>
        <authorList>
            <person name="Gorbushin A.M."/>
        </authorList>
    </citation>
    <scope>NUCLEOTIDE SEQUENCE</scope>
</reference>
<keyword evidence="7 11" id="KW-0175">Coiled coil</keyword>
<evidence type="ECO:0000256" key="11">
    <source>
        <dbReference type="SAM" id="Coils"/>
    </source>
</evidence>
<evidence type="ECO:0000256" key="8">
    <source>
        <dbReference type="ARBA" id="ARBA00023242"/>
    </source>
</evidence>
<dbReference type="Pfam" id="PF25239">
    <property type="entry name" value="WHD_CHMP7"/>
    <property type="match status" value="1"/>
</dbReference>
<name>A0A2P1L4D0_LITLI</name>
<dbReference type="GO" id="GO:0032511">
    <property type="term" value="P:late endosome to vacuole transport via multivesicular body sorting pathway"/>
    <property type="evidence" value="ECO:0007669"/>
    <property type="project" value="TreeGrafter"/>
</dbReference>
<accession>A0A2P1L4D0</accession>
<dbReference type="GO" id="GO:0015031">
    <property type="term" value="P:protein transport"/>
    <property type="evidence" value="ECO:0007669"/>
    <property type="project" value="UniProtKB-KW"/>
</dbReference>
<protein>
    <recommendedName>
        <fullName evidence="9">Charged multivesicular body protein 7</fullName>
    </recommendedName>
    <alternativeName>
        <fullName evidence="10">Chromatin-modifying protein 7</fullName>
    </alternativeName>
</protein>
<dbReference type="GO" id="GO:0005635">
    <property type="term" value="C:nuclear envelope"/>
    <property type="evidence" value="ECO:0007669"/>
    <property type="project" value="UniProtKB-SubCell"/>
</dbReference>
<evidence type="ECO:0000256" key="6">
    <source>
        <dbReference type="ARBA" id="ARBA00022927"/>
    </source>
</evidence>
<evidence type="ECO:0000256" key="5">
    <source>
        <dbReference type="ARBA" id="ARBA00022490"/>
    </source>
</evidence>
<dbReference type="EMBL" id="MG596904">
    <property type="protein sequence ID" value="AVP12659.1"/>
    <property type="molecule type" value="mRNA"/>
</dbReference>
<organism evidence="14">
    <name type="scientific">Littorina littorea</name>
    <name type="common">Common periwinkle</name>
    <dbReference type="NCBI Taxonomy" id="31216"/>
    <lineage>
        <taxon>Eukaryota</taxon>
        <taxon>Metazoa</taxon>
        <taxon>Spiralia</taxon>
        <taxon>Lophotrochozoa</taxon>
        <taxon>Mollusca</taxon>
        <taxon>Gastropoda</taxon>
        <taxon>Caenogastropoda</taxon>
        <taxon>Littorinimorpha</taxon>
        <taxon>Littorinoidea</taxon>
        <taxon>Littorinidae</taxon>
        <taxon>Littorina</taxon>
    </lineage>
</organism>
<dbReference type="GO" id="GO:0000815">
    <property type="term" value="C:ESCRT III complex"/>
    <property type="evidence" value="ECO:0007669"/>
    <property type="project" value="TreeGrafter"/>
</dbReference>
<comment type="similarity">
    <text evidence="3">Belongs to the SNF7 family.</text>
</comment>
<dbReference type="GO" id="GO:0009898">
    <property type="term" value="C:cytoplasmic side of plasma membrane"/>
    <property type="evidence" value="ECO:0007669"/>
    <property type="project" value="TreeGrafter"/>
</dbReference>
<dbReference type="AlphaFoldDB" id="A0A2P1L4D0"/>
<keyword evidence="5" id="KW-0963">Cytoplasm</keyword>
<evidence type="ECO:0000259" key="13">
    <source>
        <dbReference type="Pfam" id="PF25239"/>
    </source>
</evidence>
<evidence type="ECO:0000256" key="9">
    <source>
        <dbReference type="ARBA" id="ARBA00041077"/>
    </source>
</evidence>
<keyword evidence="6" id="KW-0653">Protein transport</keyword>
<keyword evidence="4" id="KW-0813">Transport</keyword>
<evidence type="ECO:0000256" key="1">
    <source>
        <dbReference type="ARBA" id="ARBA00004259"/>
    </source>
</evidence>
<feature type="region of interest" description="Disordered" evidence="12">
    <location>
        <begin position="449"/>
        <end position="475"/>
    </location>
</feature>
<dbReference type="GO" id="GO:0005771">
    <property type="term" value="C:multivesicular body"/>
    <property type="evidence" value="ECO:0007669"/>
    <property type="project" value="TreeGrafter"/>
</dbReference>
<dbReference type="Pfam" id="PF03357">
    <property type="entry name" value="Snf7"/>
    <property type="match status" value="1"/>
</dbReference>
<evidence type="ECO:0000256" key="3">
    <source>
        <dbReference type="ARBA" id="ARBA00006190"/>
    </source>
</evidence>
<proteinExistence type="evidence at transcript level"/>
<evidence type="ECO:0000256" key="12">
    <source>
        <dbReference type="SAM" id="MobiDB-lite"/>
    </source>
</evidence>
<dbReference type="InterPro" id="IPR057471">
    <property type="entry name" value="CHMP7_WHD"/>
</dbReference>
<dbReference type="Gene3D" id="6.10.140.1230">
    <property type="match status" value="1"/>
</dbReference>
<dbReference type="GO" id="GO:0006900">
    <property type="term" value="P:vesicle budding from membrane"/>
    <property type="evidence" value="ECO:0007669"/>
    <property type="project" value="TreeGrafter"/>
</dbReference>
<evidence type="ECO:0000256" key="2">
    <source>
        <dbReference type="ARBA" id="ARBA00004496"/>
    </source>
</evidence>
<sequence>MLTSGTQNPSGMKVAQHTTSDQLPFPEMLSPKFIKSSEWMDDQKASVLFAPFREKSLNPNSWEKKMNFWTGALLECARNHGDLLMDLKTYRNYFERQGKHPKCLETVLKEMLRTGKLQRMTDFERQSSSWMRWGVDTFLRRPVVWGLTQLLPTGTSAEDEVFLIPEQVKKKSAEVLAHHHSKVQHETTDNVMEVSAFRAQCLGLLKSEAECDIVLKQLELDRKLLVTRSKDGSMIVKICGQSEARVQPVQELELNIFRIRNVMKCLEQQIETLSEQCDSYTAEARKLVREQKKTVALHQLRKRRTLQRQIDKKSSCIDTLHDIIHRIEDATSNEMVVKAYESGVSAIRQLTGDVNIDKVDQVLDDLQEVLQEQEEVSEAIAGVSLPGSEVSSDALEKELYDLLAEGAGKEDSVVMEPAGAGGGDKSFAESSNSDIDALISGLVGQSLIDLPEVPASPPGMRSSSRSPQKKMEYAS</sequence>
<comment type="subcellular location">
    <subcellularLocation>
        <location evidence="2">Cytoplasm</location>
    </subcellularLocation>
    <subcellularLocation>
        <location evidence="1">Nucleus envelope</location>
    </subcellularLocation>
</comment>
<evidence type="ECO:0000313" key="14">
    <source>
        <dbReference type="EMBL" id="AVP12659.1"/>
    </source>
</evidence>
<dbReference type="InterPro" id="IPR005024">
    <property type="entry name" value="Snf7_fam"/>
</dbReference>
<feature type="coiled-coil region" evidence="11">
    <location>
        <begin position="249"/>
        <end position="290"/>
    </location>
</feature>
<dbReference type="PANTHER" id="PTHR22761">
    <property type="entry name" value="CHARGED MULTIVESICULAR BODY PROTEIN"/>
    <property type="match status" value="1"/>
</dbReference>
<dbReference type="Pfam" id="PF25880">
    <property type="entry name" value="WHD_CHMP7_1st"/>
    <property type="match status" value="1"/>
</dbReference>
<evidence type="ECO:0000256" key="4">
    <source>
        <dbReference type="ARBA" id="ARBA00022448"/>
    </source>
</evidence>
<evidence type="ECO:0000256" key="10">
    <source>
        <dbReference type="ARBA" id="ARBA00041629"/>
    </source>
</evidence>
<dbReference type="PANTHER" id="PTHR22761:SF21">
    <property type="entry name" value="CHARGED MULTIVESICULAR BODY PROTEIN 7"/>
    <property type="match status" value="1"/>
</dbReference>
<feature type="domain" description="CHMP7 winged helix" evidence="13">
    <location>
        <begin position="168"/>
        <end position="237"/>
    </location>
</feature>
<feature type="region of interest" description="Disordered" evidence="12">
    <location>
        <begin position="1"/>
        <end position="21"/>
    </location>
</feature>